<dbReference type="InterPro" id="IPR028889">
    <property type="entry name" value="USP"/>
</dbReference>
<protein>
    <recommendedName>
        <fullName evidence="2">ubiquitinyl hydrolase 1</fullName>
        <ecNumber evidence="2">3.4.19.12</ecNumber>
    </recommendedName>
</protein>
<evidence type="ECO:0000313" key="7">
    <source>
        <dbReference type="Proteomes" id="UP001501940"/>
    </source>
</evidence>
<dbReference type="Gene3D" id="3.90.70.10">
    <property type="entry name" value="Cysteine proteinases"/>
    <property type="match status" value="2"/>
</dbReference>
<dbReference type="GO" id="GO:0016579">
    <property type="term" value="P:protein deubiquitination"/>
    <property type="evidence" value="ECO:0007669"/>
    <property type="project" value="InterPro"/>
</dbReference>
<evidence type="ECO:0000256" key="4">
    <source>
        <dbReference type="SAM" id="MobiDB-lite"/>
    </source>
</evidence>
<feature type="region of interest" description="Disordered" evidence="4">
    <location>
        <begin position="61"/>
        <end position="98"/>
    </location>
</feature>
<feature type="compositionally biased region" description="Basic and acidic residues" evidence="4">
    <location>
        <begin position="987"/>
        <end position="1021"/>
    </location>
</feature>
<dbReference type="InterPro" id="IPR018200">
    <property type="entry name" value="USP_CS"/>
</dbReference>
<dbReference type="PANTHER" id="PTHR21646">
    <property type="entry name" value="UBIQUITIN CARBOXYL-TERMINAL HYDROLASE"/>
    <property type="match status" value="1"/>
</dbReference>
<feature type="region of interest" description="Disordered" evidence="4">
    <location>
        <begin position="1"/>
        <end position="28"/>
    </location>
</feature>
<evidence type="ECO:0000313" key="6">
    <source>
        <dbReference type="Ensembl" id="ENSAOCP00000008352.2"/>
    </source>
</evidence>
<dbReference type="EC" id="3.4.19.12" evidence="2"/>
<evidence type="ECO:0000259" key="5">
    <source>
        <dbReference type="PROSITE" id="PS50235"/>
    </source>
</evidence>
<dbReference type="PANTHER" id="PTHR21646:SF20">
    <property type="entry name" value="UBIQUITIN CARBOXYL-TERMINAL HYDROLASE 43"/>
    <property type="match status" value="1"/>
</dbReference>
<evidence type="ECO:0000256" key="1">
    <source>
        <dbReference type="ARBA" id="ARBA00000707"/>
    </source>
</evidence>
<dbReference type="AlphaFoldDB" id="A0A3Q1B2S9"/>
<feature type="compositionally biased region" description="Low complexity" evidence="4">
    <location>
        <begin position="89"/>
        <end position="98"/>
    </location>
</feature>
<dbReference type="GO" id="GO:0004843">
    <property type="term" value="F:cysteine-type deubiquitinase activity"/>
    <property type="evidence" value="ECO:0007669"/>
    <property type="project" value="UniProtKB-EC"/>
</dbReference>
<comment type="catalytic activity">
    <reaction evidence="1">
        <text>Thiol-dependent hydrolysis of ester, thioester, amide, peptide and isopeptide bonds formed by the C-terminal Gly of ubiquitin (a 76-residue protein attached to proteins as an intracellular targeting signal).</text>
        <dbReference type="EC" id="3.4.19.12"/>
    </reaction>
</comment>
<feature type="domain" description="USP" evidence="5">
    <location>
        <begin position="117"/>
        <end position="717"/>
    </location>
</feature>
<dbReference type="STRING" id="80972.ENSAOCP00000008352"/>
<dbReference type="PROSITE" id="PS00972">
    <property type="entry name" value="USP_1"/>
    <property type="match status" value="1"/>
</dbReference>
<feature type="compositionally biased region" description="Pro residues" evidence="4">
    <location>
        <begin position="833"/>
        <end position="842"/>
    </location>
</feature>
<feature type="compositionally biased region" description="Basic and acidic residues" evidence="4">
    <location>
        <begin position="1032"/>
        <end position="1056"/>
    </location>
</feature>
<feature type="region of interest" description="Disordered" evidence="4">
    <location>
        <begin position="754"/>
        <end position="774"/>
    </location>
</feature>
<feature type="compositionally biased region" description="Polar residues" evidence="4">
    <location>
        <begin position="755"/>
        <end position="767"/>
    </location>
</feature>
<feature type="compositionally biased region" description="Basic and acidic residues" evidence="4">
    <location>
        <begin position="871"/>
        <end position="883"/>
    </location>
</feature>
<feature type="compositionally biased region" description="Basic residues" evidence="4">
    <location>
        <begin position="7"/>
        <end position="28"/>
    </location>
</feature>
<dbReference type="CDD" id="cd02674">
    <property type="entry name" value="Peptidase_C19R"/>
    <property type="match status" value="1"/>
</dbReference>
<feature type="compositionally biased region" description="Polar residues" evidence="4">
    <location>
        <begin position="970"/>
        <end position="983"/>
    </location>
</feature>
<sequence length="1113" mass="123560">MDTRKENKVRKQPMKPKTTKRKEKKYKTGFVRRKSLRSFGNFMGRILKTLGTLAHFGDAAAPPDAEDDDGGFGQSTSGGFKDVRDGAVKKSSTVSSSHGSVKDRLSWCYGDKTPGVLGLKNHGNTCFMNAVVQCLSNTDLLAEYLGLERYRGEEPQTARAEVTEQLASLVRGLWTLEYTPQLSVEFKSIVAKYGSQFRGNSQHDALEFLLWLLDRVHEDANSTCFLFLCLQGPSSLENSSSPSVASTQQPRGRHSFVQEHFQAQYRSSLTCPHCLKQSNTFDPFLCISLPIPLRQTRPLCVTLVFSTKGQRYLRVGLAVPLFGSVSCLRAMVAAEGNISPGQIILSELYSTGFQRSFADDDDLTSIADSDVVYAFQAPPLCSRGSSAPLPPSGTLSSEYLNQGSSTKVLLLMCNTAGSGQQAVRFGPPFLMLEDRSISWDQLQQSILSKLYYLMLNGSQAQNAGVLFKIRVVGGSAAYSYLSPQDSRPLYHPAVDRYLRLNGNNTSILWSSLFGSIQEEVVKDAESVRNQQQQHLQQHSCTLDECFQLYTKEEQLAPDDAWKCPHCKQLQQGMVKMSLWTLPDILILHLKRFRQVGERRNKLSTLVRFPLTGLDMAPHVVKRSQSMRNVNMGSSQPSWKQPSGQHHQSADVILPHDYLYDLYAVCNHHGGMHGGHYTAYCRNSVDGQWYSYDDSSVDLVPEEEVCTRGAYILFYQRRNTIPPWSASSSIRGSTSSSMSDHWLIRLTGDSKRGSLVSRSSTTCPSSIPDSPESPVFLDNGFKEERGGFESRPFIRGLQGRSVSMRVPSKTKDTLSKVLPLRWSFGSKDRRKPEPVPPPVPDPAPAELVQYLESGRRPRCTKDSIVTLMSEPRGSKEAAKGRAAADVRSSSVGSISCVGKADEELPFPQVPEGQRRPSEKTTSLRRNKGSQTREENTGNIPSSSSSNTLNRRKEARKQSSSKSSQDTETRQSSRAGVQPSYSTPSLHDGTLRRQKGDRADKPHHGTYEKNPKTKKGEVPKSHEGLLSFFKGNFLKKDKESRKSKEGESGREGAEEGSRRSLSRLSTASLHRNGMSTTTAPSRSLTTDKPSYGTLQRTRYSTTSLGRKRTVPESSF</sequence>
<reference evidence="6 7" key="1">
    <citation type="submission" date="2022-01" db="EMBL/GenBank/DDBJ databases">
        <title>A chromosome-scale genome assembly of the false clownfish, Amphiprion ocellaris.</title>
        <authorList>
            <person name="Ryu T."/>
        </authorList>
    </citation>
    <scope>NUCLEOTIDE SEQUENCE [LARGE SCALE GENOMIC DNA]</scope>
</reference>
<proteinExistence type="predicted"/>
<dbReference type="Ensembl" id="ENSAOCT00000001241.2">
    <property type="protein sequence ID" value="ENSAOCP00000008352.2"/>
    <property type="gene ID" value="ENSAOCG00000012390.2"/>
</dbReference>
<organism evidence="6 7">
    <name type="scientific">Amphiprion ocellaris</name>
    <name type="common">Clown anemonefish</name>
    <dbReference type="NCBI Taxonomy" id="80972"/>
    <lineage>
        <taxon>Eukaryota</taxon>
        <taxon>Metazoa</taxon>
        <taxon>Chordata</taxon>
        <taxon>Craniata</taxon>
        <taxon>Vertebrata</taxon>
        <taxon>Euteleostomi</taxon>
        <taxon>Actinopterygii</taxon>
        <taxon>Neopterygii</taxon>
        <taxon>Teleostei</taxon>
        <taxon>Neoteleostei</taxon>
        <taxon>Acanthomorphata</taxon>
        <taxon>Ovalentaria</taxon>
        <taxon>Pomacentridae</taxon>
        <taxon>Amphiprion</taxon>
    </lineage>
</organism>
<evidence type="ECO:0000256" key="2">
    <source>
        <dbReference type="ARBA" id="ARBA00012759"/>
    </source>
</evidence>
<dbReference type="Pfam" id="PF00443">
    <property type="entry name" value="UCH"/>
    <property type="match status" value="1"/>
</dbReference>
<accession>A0A3Q1B2S9</accession>
<evidence type="ECO:0000256" key="3">
    <source>
        <dbReference type="ARBA" id="ARBA00022801"/>
    </source>
</evidence>
<feature type="compositionally biased region" description="Polar residues" evidence="4">
    <location>
        <begin position="935"/>
        <end position="947"/>
    </location>
</feature>
<keyword evidence="7" id="KW-1185">Reference proteome</keyword>
<dbReference type="InterPro" id="IPR001394">
    <property type="entry name" value="Peptidase_C19_UCH"/>
</dbReference>
<feature type="region of interest" description="Disordered" evidence="4">
    <location>
        <begin position="867"/>
        <end position="1113"/>
    </location>
</feature>
<dbReference type="PROSITE" id="PS00973">
    <property type="entry name" value="USP_2"/>
    <property type="match status" value="1"/>
</dbReference>
<dbReference type="SUPFAM" id="SSF54001">
    <property type="entry name" value="Cysteine proteinases"/>
    <property type="match status" value="1"/>
</dbReference>
<reference evidence="6" key="2">
    <citation type="submission" date="2025-08" db="UniProtKB">
        <authorList>
            <consortium name="Ensembl"/>
        </authorList>
    </citation>
    <scope>IDENTIFICATION</scope>
</reference>
<dbReference type="Proteomes" id="UP001501940">
    <property type="component" value="Chromosome 4"/>
</dbReference>
<feature type="compositionally biased region" description="Polar residues" evidence="4">
    <location>
        <begin position="1071"/>
        <end position="1102"/>
    </location>
</feature>
<dbReference type="GeneTree" id="ENSGT00940000158772"/>
<name>A0A3Q1B2S9_AMPOC</name>
<dbReference type="PROSITE" id="PS50235">
    <property type="entry name" value="USP_3"/>
    <property type="match status" value="1"/>
</dbReference>
<feature type="region of interest" description="Disordered" evidence="4">
    <location>
        <begin position="824"/>
        <end position="843"/>
    </location>
</feature>
<dbReference type="InterPro" id="IPR050185">
    <property type="entry name" value="Ub_carboxyl-term_hydrolase"/>
</dbReference>
<dbReference type="InterPro" id="IPR038765">
    <property type="entry name" value="Papain-like_cys_pep_sf"/>
</dbReference>
<dbReference type="FunFam" id="3.90.70.10:FF:000048">
    <property type="entry name" value="Ubiquitin carboxyl-terminal hydrolase 31"/>
    <property type="match status" value="1"/>
</dbReference>
<reference evidence="6" key="3">
    <citation type="submission" date="2025-09" db="UniProtKB">
        <authorList>
            <consortium name="Ensembl"/>
        </authorList>
    </citation>
    <scope>IDENTIFICATION</scope>
</reference>
<dbReference type="OMA" id="WKQPGCL"/>
<keyword evidence="3" id="KW-0378">Hydrolase</keyword>